<comment type="similarity">
    <text evidence="2">Belongs to the MreD family.</text>
</comment>
<evidence type="ECO:0000256" key="3">
    <source>
        <dbReference type="ARBA" id="ARBA00022475"/>
    </source>
</evidence>
<feature type="transmembrane region" description="Helical" evidence="8">
    <location>
        <begin position="132"/>
        <end position="151"/>
    </location>
</feature>
<keyword evidence="3" id="KW-1003">Cell membrane</keyword>
<dbReference type="HOGENOM" id="CLU_132534_2_0_9"/>
<evidence type="ECO:0000313" key="10">
    <source>
        <dbReference type="Proteomes" id="UP000010847"/>
    </source>
</evidence>
<name>W0EAN0_9FIRM</name>
<dbReference type="GO" id="GO:0008360">
    <property type="term" value="P:regulation of cell shape"/>
    <property type="evidence" value="ECO:0007669"/>
    <property type="project" value="UniProtKB-KW"/>
</dbReference>
<keyword evidence="10" id="KW-1185">Reference proteome</keyword>
<gene>
    <name evidence="9" type="ORF">DESME_13490</name>
</gene>
<keyword evidence="7 8" id="KW-0472">Membrane</keyword>
<keyword evidence="4 8" id="KW-0812">Transmembrane</keyword>
<accession>W0EAN0</accession>
<dbReference type="NCBIfam" id="TIGR03426">
    <property type="entry name" value="shape_MreD"/>
    <property type="match status" value="1"/>
</dbReference>
<keyword evidence="5" id="KW-0133">Cell shape</keyword>
<evidence type="ECO:0000256" key="4">
    <source>
        <dbReference type="ARBA" id="ARBA00022692"/>
    </source>
</evidence>
<dbReference type="AlphaFoldDB" id="W0EAN0"/>
<dbReference type="KEGG" id="dmt:DESME_13490"/>
<dbReference type="EMBL" id="CP007032">
    <property type="protein sequence ID" value="AHF07925.1"/>
    <property type="molecule type" value="Genomic_DNA"/>
</dbReference>
<evidence type="ECO:0000256" key="8">
    <source>
        <dbReference type="SAM" id="Phobius"/>
    </source>
</evidence>
<dbReference type="STRING" id="871968.DESME_13490"/>
<dbReference type="GO" id="GO:0005886">
    <property type="term" value="C:plasma membrane"/>
    <property type="evidence" value="ECO:0007669"/>
    <property type="project" value="UniProtKB-SubCell"/>
</dbReference>
<evidence type="ECO:0000256" key="7">
    <source>
        <dbReference type="ARBA" id="ARBA00023136"/>
    </source>
</evidence>
<proteinExistence type="inferred from homology"/>
<feature type="transmembrane region" description="Helical" evidence="8">
    <location>
        <begin position="6"/>
        <end position="26"/>
    </location>
</feature>
<organism evidence="9 10">
    <name type="scientific">Desulfitobacterium metallireducens DSM 15288</name>
    <dbReference type="NCBI Taxonomy" id="871968"/>
    <lineage>
        <taxon>Bacteria</taxon>
        <taxon>Bacillati</taxon>
        <taxon>Bacillota</taxon>
        <taxon>Clostridia</taxon>
        <taxon>Eubacteriales</taxon>
        <taxon>Desulfitobacteriaceae</taxon>
        <taxon>Desulfitobacterium</taxon>
    </lineage>
</organism>
<dbReference type="PIRSF" id="PIRSF037497">
    <property type="entry name" value="MreD_Clostridium/Treponema_prd"/>
    <property type="match status" value="1"/>
</dbReference>
<feature type="transmembrane region" description="Helical" evidence="8">
    <location>
        <begin position="100"/>
        <end position="126"/>
    </location>
</feature>
<dbReference type="Pfam" id="PF04093">
    <property type="entry name" value="MreD"/>
    <property type="match status" value="1"/>
</dbReference>
<evidence type="ECO:0000256" key="5">
    <source>
        <dbReference type="ARBA" id="ARBA00022960"/>
    </source>
</evidence>
<evidence type="ECO:0000256" key="2">
    <source>
        <dbReference type="ARBA" id="ARBA00007776"/>
    </source>
</evidence>
<comment type="subcellular location">
    <subcellularLocation>
        <location evidence="1">Cell membrane</location>
        <topology evidence="1">Multi-pass membrane protein</topology>
    </subcellularLocation>
</comment>
<feature type="transmembrane region" description="Helical" evidence="8">
    <location>
        <begin position="71"/>
        <end position="88"/>
    </location>
</feature>
<protein>
    <submittedName>
        <fullName evidence="9">Rod shape-determining protein MreD</fullName>
    </submittedName>
</protein>
<keyword evidence="6 8" id="KW-1133">Transmembrane helix</keyword>
<dbReference type="InterPro" id="IPR017225">
    <property type="entry name" value="Cell_shape_determin_MreD_prd"/>
</dbReference>
<dbReference type="OrthoDB" id="9796616at2"/>
<dbReference type="InterPro" id="IPR007227">
    <property type="entry name" value="Cell_shape_determining_MreD"/>
</dbReference>
<reference evidence="9 10" key="1">
    <citation type="submission" date="2013-12" db="EMBL/GenBank/DDBJ databases">
        <authorList>
            <consortium name="DOE Joint Genome Institute"/>
            <person name="Smidt H."/>
            <person name="Huntemann M."/>
            <person name="Han J."/>
            <person name="Chen A."/>
            <person name="Kyrpides N."/>
            <person name="Mavromatis K."/>
            <person name="Markowitz V."/>
            <person name="Palaniappan K."/>
            <person name="Ivanova N."/>
            <person name="Schaumberg A."/>
            <person name="Pati A."/>
            <person name="Liolios K."/>
            <person name="Nordberg H.P."/>
            <person name="Cantor M.N."/>
            <person name="Hua S.X."/>
            <person name="Woyke T."/>
        </authorList>
    </citation>
    <scope>NUCLEOTIDE SEQUENCE [LARGE SCALE GENOMIC DNA]</scope>
    <source>
        <strain evidence="10">DSM 15288</strain>
    </source>
</reference>
<evidence type="ECO:0000256" key="1">
    <source>
        <dbReference type="ARBA" id="ARBA00004651"/>
    </source>
</evidence>
<evidence type="ECO:0000256" key="6">
    <source>
        <dbReference type="ARBA" id="ARBA00022989"/>
    </source>
</evidence>
<dbReference type="Proteomes" id="UP000010847">
    <property type="component" value="Chromosome"/>
</dbReference>
<dbReference type="RefSeq" id="WP_006715822.1">
    <property type="nucleotide sequence ID" value="NZ_CP007032.1"/>
</dbReference>
<sequence length="168" mass="19418">MRYFLMLVMLLLGLILPGTVFYFWSWSGIKPDLIMLFIIYMALHHRPSHGLLWGLGAGIVVDLYLGRHFGMYSLTLTGVAILSSWLAQRWNRENFPLITLLVFLVTFAGQSMISFLSLGVGAQWTFLDDLRLISGVSLYNAILVPVTYPWIHRSFLKGWLKYRPKYER</sequence>
<evidence type="ECO:0000313" key="9">
    <source>
        <dbReference type="EMBL" id="AHF07925.1"/>
    </source>
</evidence>
<dbReference type="eggNOG" id="COG2891">
    <property type="taxonomic scope" value="Bacteria"/>
</dbReference>